<gene>
    <name evidence="11" type="primary">Or164</name>
    <name evidence="11" type="ORF">DALL_DALL000336</name>
</gene>
<evidence type="ECO:0000256" key="1">
    <source>
        <dbReference type="ARBA" id="ARBA00004651"/>
    </source>
</evidence>
<dbReference type="PANTHER" id="PTHR21137:SF35">
    <property type="entry name" value="ODORANT RECEPTOR 19A-RELATED"/>
    <property type="match status" value="1"/>
</dbReference>
<name>A0A4E0RZ35_9HYME</name>
<organism evidence="11 12">
    <name type="scientific">Diachasma alloeum</name>
    <dbReference type="NCBI Taxonomy" id="454923"/>
    <lineage>
        <taxon>Eukaryota</taxon>
        <taxon>Metazoa</taxon>
        <taxon>Ecdysozoa</taxon>
        <taxon>Arthropoda</taxon>
        <taxon>Hexapoda</taxon>
        <taxon>Insecta</taxon>
        <taxon>Pterygota</taxon>
        <taxon>Neoptera</taxon>
        <taxon>Endopterygota</taxon>
        <taxon>Hymenoptera</taxon>
        <taxon>Apocrita</taxon>
        <taxon>Ichneumonoidea</taxon>
        <taxon>Braconidae</taxon>
        <taxon>Opiinae</taxon>
        <taxon>Diachasma</taxon>
    </lineage>
</organism>
<keyword evidence="2" id="KW-1003">Cell membrane</keyword>
<evidence type="ECO:0000256" key="5">
    <source>
        <dbReference type="ARBA" id="ARBA00022725"/>
    </source>
</evidence>
<dbReference type="GO" id="GO:0005886">
    <property type="term" value="C:plasma membrane"/>
    <property type="evidence" value="ECO:0007669"/>
    <property type="project" value="UniProtKB-SubCell"/>
</dbReference>
<dbReference type="Pfam" id="PF02949">
    <property type="entry name" value="7tm_6"/>
    <property type="match status" value="1"/>
</dbReference>
<evidence type="ECO:0000256" key="3">
    <source>
        <dbReference type="ARBA" id="ARBA00022606"/>
    </source>
</evidence>
<evidence type="ECO:0000256" key="9">
    <source>
        <dbReference type="ARBA" id="ARBA00023224"/>
    </source>
</evidence>
<evidence type="ECO:0000256" key="2">
    <source>
        <dbReference type="ARBA" id="ARBA00022475"/>
    </source>
</evidence>
<feature type="transmembrane region" description="Helical" evidence="10">
    <location>
        <begin position="263"/>
        <end position="284"/>
    </location>
</feature>
<accession>A0A4E0RZ35</accession>
<comment type="caution">
    <text evidence="10">Lacks conserved residue(s) required for the propagation of feature annotation.</text>
</comment>
<evidence type="ECO:0000313" key="11">
    <source>
        <dbReference type="EMBL" id="THK33141.1"/>
    </source>
</evidence>
<keyword evidence="7 10" id="KW-0472">Membrane</keyword>
<reference evidence="11" key="1">
    <citation type="submission" date="2019-02" db="EMBL/GenBank/DDBJ databases">
        <title>Genome of the parasitoid wasp Diachasma alloeum, an emerging model for ecological speciation and transitions to asexual reproduction.</title>
        <authorList>
            <person name="Robertson H.M."/>
            <person name="Walden K.K."/>
            <person name="Tvedte E.S."/>
            <person name="Hood G.R."/>
            <person name="Feder J.L."/>
            <person name="Forbes A.A."/>
            <person name="Logsdon J.M."/>
            <person name="Mcelroy K.E."/>
        </authorList>
    </citation>
    <scope>NUCLEOTIDE SEQUENCE [LARGE SCALE GENOMIC DNA]</scope>
    <source>
        <strain evidence="11">Michigan</strain>
    </source>
</reference>
<keyword evidence="9 10" id="KW-0807">Transducer</keyword>
<keyword evidence="6 10" id="KW-1133">Transmembrane helix</keyword>
<dbReference type="AlphaFoldDB" id="A0A4E0RZ35"/>
<comment type="subcellular location">
    <subcellularLocation>
        <location evidence="1 10">Cell membrane</location>
        <topology evidence="1 10">Multi-pass membrane protein</topology>
    </subcellularLocation>
</comment>
<keyword evidence="5 10" id="KW-0552">Olfaction</keyword>
<proteinExistence type="inferred from homology"/>
<evidence type="ECO:0000313" key="12">
    <source>
        <dbReference type="Proteomes" id="UP000297026"/>
    </source>
</evidence>
<feature type="transmembrane region" description="Helical" evidence="10">
    <location>
        <begin position="65"/>
        <end position="84"/>
    </location>
</feature>
<keyword evidence="8 10" id="KW-0675">Receptor</keyword>
<evidence type="ECO:0000256" key="4">
    <source>
        <dbReference type="ARBA" id="ARBA00022692"/>
    </source>
</evidence>
<sequence length="378" mass="43307">MKTGDIFSDGYYKRNRIFMVLIGLWPEYPKRPRIFVQCLALLSLVSAMIPQYAFLIKVCDNMDDVIFAFVDQMTVSVALVYYYVFIKNMEWIHLTINQIREDWRILEKSSALETLQTYAKRGYLATTFYTWVIFTTGICFSLLPLKPVALDIILPLNESRPRTNVLKVDHSIYGIDKDKYYFTISFHGIMNVVLLLNFIVAVDTFIIILIEHCCGLFEAVGDILRQMQADISPEHQHEILCDAIGVHHRALTLADSIESTFTMMYGFIVLVSMILVSLTGIEIILKLGDPAELIRFALYGGAQIMHLLFVSIPGQEIYDHSSRVLEETYISKLIYIMLMRSIKPMHLTAGGFYILCLQSFGNVLKTSFSFFTVLLSSR</sequence>
<feature type="transmembrane region" description="Helical" evidence="10">
    <location>
        <begin position="34"/>
        <end position="53"/>
    </location>
</feature>
<dbReference type="PANTHER" id="PTHR21137">
    <property type="entry name" value="ODORANT RECEPTOR"/>
    <property type="match status" value="1"/>
</dbReference>
<evidence type="ECO:0000256" key="8">
    <source>
        <dbReference type="ARBA" id="ARBA00023170"/>
    </source>
</evidence>
<dbReference type="EMBL" id="ML158743">
    <property type="protein sequence ID" value="THK33141.1"/>
    <property type="molecule type" value="Genomic_DNA"/>
</dbReference>
<keyword evidence="3 10" id="KW-0716">Sensory transduction</keyword>
<keyword evidence="12" id="KW-1185">Reference proteome</keyword>
<evidence type="ECO:0000256" key="10">
    <source>
        <dbReference type="RuleBase" id="RU351113"/>
    </source>
</evidence>
<evidence type="ECO:0000256" key="7">
    <source>
        <dbReference type="ARBA" id="ARBA00023136"/>
    </source>
</evidence>
<feature type="transmembrane region" description="Helical" evidence="10">
    <location>
        <begin position="189"/>
        <end position="210"/>
    </location>
</feature>
<dbReference type="Proteomes" id="UP000297026">
    <property type="component" value="Unassembled WGS sequence"/>
</dbReference>
<evidence type="ECO:0000256" key="6">
    <source>
        <dbReference type="ARBA" id="ARBA00022989"/>
    </source>
</evidence>
<dbReference type="OrthoDB" id="6617147at2759"/>
<dbReference type="GO" id="GO:0004984">
    <property type="term" value="F:olfactory receptor activity"/>
    <property type="evidence" value="ECO:0007669"/>
    <property type="project" value="InterPro"/>
</dbReference>
<comment type="similarity">
    <text evidence="10">Belongs to the insect chemoreceptor superfamily. Heteromeric odorant receptor channel (TC 1.A.69) family.</text>
</comment>
<dbReference type="InterPro" id="IPR004117">
    <property type="entry name" value="7tm6_olfct_rcpt"/>
</dbReference>
<dbReference type="GO" id="GO:0005549">
    <property type="term" value="F:odorant binding"/>
    <property type="evidence" value="ECO:0007669"/>
    <property type="project" value="InterPro"/>
</dbReference>
<protein>
    <recommendedName>
        <fullName evidence="10">Odorant receptor</fullName>
    </recommendedName>
</protein>
<dbReference type="GO" id="GO:0007165">
    <property type="term" value="P:signal transduction"/>
    <property type="evidence" value="ECO:0007669"/>
    <property type="project" value="UniProtKB-KW"/>
</dbReference>
<feature type="transmembrane region" description="Helical" evidence="10">
    <location>
        <begin position="128"/>
        <end position="145"/>
    </location>
</feature>
<keyword evidence="4 10" id="KW-0812">Transmembrane</keyword>